<dbReference type="InterPro" id="IPR036662">
    <property type="entry name" value="PTS_EIIA_man-typ_sf"/>
</dbReference>
<evidence type="ECO:0000313" key="10">
    <source>
        <dbReference type="Proteomes" id="UP000051223"/>
    </source>
</evidence>
<keyword evidence="5" id="KW-0808">Transferase</keyword>
<evidence type="ECO:0000256" key="7">
    <source>
        <dbReference type="ARBA" id="ARBA00022777"/>
    </source>
</evidence>
<dbReference type="InterPro" id="IPR004701">
    <property type="entry name" value="PTS_EIIA_man-typ"/>
</dbReference>
<dbReference type="eggNOG" id="COG2893">
    <property type="taxonomic scope" value="Bacteria"/>
</dbReference>
<dbReference type="OrthoDB" id="9799827at2"/>
<evidence type="ECO:0000256" key="1">
    <source>
        <dbReference type="ARBA" id="ARBA00004496"/>
    </source>
</evidence>
<name>A0A0R1YL33_9LACO</name>
<keyword evidence="2" id="KW-0813">Transport</keyword>
<dbReference type="PANTHER" id="PTHR33799:SF1">
    <property type="entry name" value="PTS SYSTEM MANNOSE-SPECIFIC EIIAB COMPONENT-RELATED"/>
    <property type="match status" value="1"/>
</dbReference>
<evidence type="ECO:0000256" key="4">
    <source>
        <dbReference type="ARBA" id="ARBA00022597"/>
    </source>
</evidence>
<comment type="subcellular location">
    <subcellularLocation>
        <location evidence="1">Cytoplasm</location>
    </subcellularLocation>
</comment>
<keyword evidence="7" id="KW-0418">Kinase</keyword>
<gene>
    <name evidence="9" type="ORF">FC39_GL000933</name>
</gene>
<keyword evidence="6" id="KW-0598">Phosphotransferase system</keyword>
<dbReference type="Proteomes" id="UP000051223">
    <property type="component" value="Unassembled WGS sequence"/>
</dbReference>
<evidence type="ECO:0000256" key="3">
    <source>
        <dbReference type="ARBA" id="ARBA00022490"/>
    </source>
</evidence>
<comment type="caution">
    <text evidence="9">The sequence shown here is derived from an EMBL/GenBank/DDBJ whole genome shotgun (WGS) entry which is preliminary data.</text>
</comment>
<dbReference type="RefSeq" id="WP_025081022.1">
    <property type="nucleotide sequence ID" value="NZ_AZGI01000030.1"/>
</dbReference>
<accession>A0A0R1YL33</accession>
<dbReference type="PROSITE" id="PS51096">
    <property type="entry name" value="PTS_EIIA_TYPE_4"/>
    <property type="match status" value="1"/>
</dbReference>
<evidence type="ECO:0000256" key="2">
    <source>
        <dbReference type="ARBA" id="ARBA00022448"/>
    </source>
</evidence>
<dbReference type="Pfam" id="PF03610">
    <property type="entry name" value="EIIA-man"/>
    <property type="match status" value="1"/>
</dbReference>
<dbReference type="GO" id="GO:0005737">
    <property type="term" value="C:cytoplasm"/>
    <property type="evidence" value="ECO:0007669"/>
    <property type="project" value="UniProtKB-SubCell"/>
</dbReference>
<dbReference type="InterPro" id="IPR033887">
    <property type="entry name" value="PTS_IIA_man"/>
</dbReference>
<dbReference type="STRING" id="1423754.FC39_GL000933"/>
<keyword evidence="4" id="KW-0762">Sugar transport</keyword>
<reference evidence="9 10" key="1">
    <citation type="journal article" date="2015" name="Genome Announc.">
        <title>Expanding the biotechnology potential of lactobacilli through comparative genomics of 213 strains and associated genera.</title>
        <authorList>
            <person name="Sun Z."/>
            <person name="Harris H.M."/>
            <person name="McCann A."/>
            <person name="Guo C."/>
            <person name="Argimon S."/>
            <person name="Zhang W."/>
            <person name="Yang X."/>
            <person name="Jeffery I.B."/>
            <person name="Cooney J.C."/>
            <person name="Kagawa T.F."/>
            <person name="Liu W."/>
            <person name="Song Y."/>
            <person name="Salvetti E."/>
            <person name="Wrobel A."/>
            <person name="Rasinkangas P."/>
            <person name="Parkhill J."/>
            <person name="Rea M.C."/>
            <person name="O'Sullivan O."/>
            <person name="Ritari J."/>
            <person name="Douillard F.P."/>
            <person name="Paul Ross R."/>
            <person name="Yang R."/>
            <person name="Briner A.E."/>
            <person name="Felis G.E."/>
            <person name="de Vos W.M."/>
            <person name="Barrangou R."/>
            <person name="Klaenhammer T.R."/>
            <person name="Caufield P.W."/>
            <person name="Cui Y."/>
            <person name="Zhang H."/>
            <person name="O'Toole P.W."/>
        </authorList>
    </citation>
    <scope>NUCLEOTIDE SEQUENCE [LARGE SCALE GENOMIC DNA]</scope>
    <source>
        <strain evidence="9 10">DSM 5661</strain>
    </source>
</reference>
<dbReference type="AlphaFoldDB" id="A0A0R1YL33"/>
<dbReference type="InterPro" id="IPR051471">
    <property type="entry name" value="Bacterial_PTS_sugar_comp"/>
</dbReference>
<evidence type="ECO:0000259" key="8">
    <source>
        <dbReference type="PROSITE" id="PS51096"/>
    </source>
</evidence>
<evidence type="ECO:0000256" key="6">
    <source>
        <dbReference type="ARBA" id="ARBA00022683"/>
    </source>
</evidence>
<dbReference type="GO" id="GO:0009401">
    <property type="term" value="P:phosphoenolpyruvate-dependent sugar phosphotransferase system"/>
    <property type="evidence" value="ECO:0007669"/>
    <property type="project" value="UniProtKB-KW"/>
</dbReference>
<evidence type="ECO:0000313" key="9">
    <source>
        <dbReference type="EMBL" id="KRM39932.1"/>
    </source>
</evidence>
<proteinExistence type="predicted"/>
<sequence length="143" mass="15403">MQIIVTGHGNFATGIESTVKLLAGSIQNVSYIDFTGEMSEDDIAKKFKEQVAKDNQTLFFCDLLGGTPFKQAVMYKANNPTADIEVICGCNVGSLLEVALPGFSNYKVTDDLAKELIKSSKAGIRQFGVKNQSVTELTDGEGI</sequence>
<keyword evidence="10" id="KW-1185">Reference proteome</keyword>
<keyword evidence="3" id="KW-0963">Cytoplasm</keyword>
<feature type="domain" description="PTS EIIA type-4" evidence="8">
    <location>
        <begin position="1"/>
        <end position="124"/>
    </location>
</feature>
<protein>
    <recommendedName>
        <fullName evidence="8">PTS EIIA type-4 domain-containing protein</fullName>
    </recommendedName>
</protein>
<evidence type="ECO:0000256" key="5">
    <source>
        <dbReference type="ARBA" id="ARBA00022679"/>
    </source>
</evidence>
<dbReference type="GO" id="GO:0016301">
    <property type="term" value="F:kinase activity"/>
    <property type="evidence" value="ECO:0007669"/>
    <property type="project" value="UniProtKB-KW"/>
</dbReference>
<dbReference type="GO" id="GO:0016020">
    <property type="term" value="C:membrane"/>
    <property type="evidence" value="ECO:0007669"/>
    <property type="project" value="InterPro"/>
</dbReference>
<dbReference type="SUPFAM" id="SSF53062">
    <property type="entry name" value="PTS system fructose IIA component-like"/>
    <property type="match status" value="1"/>
</dbReference>
<dbReference type="Gene3D" id="3.40.50.510">
    <property type="entry name" value="Phosphotransferase system, mannose-type IIA component"/>
    <property type="match status" value="1"/>
</dbReference>
<dbReference type="PATRIC" id="fig|1423754.3.peg.960"/>
<organism evidence="9 10">
    <name type="scientific">Lactobacillus hamsteri DSM 5661 = JCM 6256</name>
    <dbReference type="NCBI Taxonomy" id="1423754"/>
    <lineage>
        <taxon>Bacteria</taxon>
        <taxon>Bacillati</taxon>
        <taxon>Bacillota</taxon>
        <taxon>Bacilli</taxon>
        <taxon>Lactobacillales</taxon>
        <taxon>Lactobacillaceae</taxon>
        <taxon>Lactobacillus</taxon>
    </lineage>
</organism>
<dbReference type="PANTHER" id="PTHR33799">
    <property type="entry name" value="PTS PERMEASE-RELATED-RELATED"/>
    <property type="match status" value="1"/>
</dbReference>
<dbReference type="CDD" id="cd00006">
    <property type="entry name" value="PTS_IIA_man"/>
    <property type="match status" value="1"/>
</dbReference>
<dbReference type="EMBL" id="AZGI01000030">
    <property type="protein sequence ID" value="KRM39932.1"/>
    <property type="molecule type" value="Genomic_DNA"/>
</dbReference>